<accession>A0A6B0RR07</accession>
<dbReference type="EMBL" id="VBQZ03000059">
    <property type="protein sequence ID" value="MXQ89813.1"/>
    <property type="molecule type" value="Genomic_DNA"/>
</dbReference>
<reference evidence="2" key="1">
    <citation type="submission" date="2019-10" db="EMBL/GenBank/DDBJ databases">
        <title>The sequence and de novo assembly of the wild yak genome.</title>
        <authorList>
            <person name="Liu Y."/>
        </authorList>
    </citation>
    <scope>NUCLEOTIDE SEQUENCE [LARGE SCALE GENOMIC DNA]</scope>
    <source>
        <strain evidence="2">WY2019</strain>
    </source>
</reference>
<sequence length="109" mass="11955">MELKTHLSPFPNPRKRNLKEELVSSDLEEIAGTGSLSKRKKTFPKEEPVSDSKEIGNKRVPKEERTGKLPAKEEPLSSGPEEAAASKSSGSKKNKVSKSIPGKLEWTSP</sequence>
<comment type="caution">
    <text evidence="2">The sequence shown here is derived from an EMBL/GenBank/DDBJ whole genome shotgun (WGS) entry which is preliminary data.</text>
</comment>
<proteinExistence type="predicted"/>
<dbReference type="Proteomes" id="UP000322234">
    <property type="component" value="Unassembled WGS sequence"/>
</dbReference>
<feature type="compositionally biased region" description="Low complexity" evidence="1">
    <location>
        <begin position="77"/>
        <end position="89"/>
    </location>
</feature>
<evidence type="ECO:0000313" key="2">
    <source>
        <dbReference type="EMBL" id="MXQ89813.1"/>
    </source>
</evidence>
<protein>
    <submittedName>
        <fullName evidence="2">Uncharacterized protein</fullName>
    </submittedName>
</protein>
<dbReference type="AlphaFoldDB" id="A0A6B0RR07"/>
<keyword evidence="3" id="KW-1185">Reference proteome</keyword>
<feature type="region of interest" description="Disordered" evidence="1">
    <location>
        <begin position="1"/>
        <end position="109"/>
    </location>
</feature>
<organism evidence="2 3">
    <name type="scientific">Bos mutus</name>
    <name type="common">wild yak</name>
    <dbReference type="NCBI Taxonomy" id="72004"/>
    <lineage>
        <taxon>Eukaryota</taxon>
        <taxon>Metazoa</taxon>
        <taxon>Chordata</taxon>
        <taxon>Craniata</taxon>
        <taxon>Vertebrata</taxon>
        <taxon>Euteleostomi</taxon>
        <taxon>Mammalia</taxon>
        <taxon>Eutheria</taxon>
        <taxon>Laurasiatheria</taxon>
        <taxon>Artiodactyla</taxon>
        <taxon>Ruminantia</taxon>
        <taxon>Pecora</taxon>
        <taxon>Bovidae</taxon>
        <taxon>Bovinae</taxon>
        <taxon>Bos</taxon>
    </lineage>
</organism>
<feature type="compositionally biased region" description="Basic and acidic residues" evidence="1">
    <location>
        <begin position="43"/>
        <end position="75"/>
    </location>
</feature>
<evidence type="ECO:0000313" key="3">
    <source>
        <dbReference type="Proteomes" id="UP000322234"/>
    </source>
</evidence>
<gene>
    <name evidence="2" type="ORF">E5288_WYG020575</name>
</gene>
<name>A0A6B0RR07_9CETA</name>
<evidence type="ECO:0000256" key="1">
    <source>
        <dbReference type="SAM" id="MobiDB-lite"/>
    </source>
</evidence>